<reference evidence="1" key="2">
    <citation type="submission" date="2011-02" db="EMBL/GenBank/DDBJ databases">
        <authorList>
            <person name="Liu H.-P."/>
            <person name="Chen R.-Y."/>
            <person name="Zhang Q.-X."/>
            <person name="Peng H."/>
            <person name="Wang K.-J."/>
        </authorList>
    </citation>
    <scope>NUCLEOTIDE SEQUENCE</scope>
</reference>
<feature type="non-terminal residue" evidence="1">
    <location>
        <position position="69"/>
    </location>
</feature>
<organism evidence="1">
    <name type="scientific">Cherax quadricarinatus</name>
    <name type="common">Australian red claw crayfish</name>
    <dbReference type="NCBI Taxonomy" id="27406"/>
    <lineage>
        <taxon>Eukaryota</taxon>
        <taxon>Metazoa</taxon>
        <taxon>Ecdysozoa</taxon>
        <taxon>Arthropoda</taxon>
        <taxon>Crustacea</taxon>
        <taxon>Multicrustacea</taxon>
        <taxon>Malacostraca</taxon>
        <taxon>Eumalacostraca</taxon>
        <taxon>Eucarida</taxon>
        <taxon>Decapoda</taxon>
        <taxon>Pleocyemata</taxon>
        <taxon>Astacidea</taxon>
        <taxon>Parastacoidea</taxon>
        <taxon>Parastacidae</taxon>
        <taxon>Cherax</taxon>
    </lineage>
</organism>
<dbReference type="EMBL" id="JF284529">
    <property type="protein sequence ID" value="AEL23075.1"/>
    <property type="molecule type" value="mRNA"/>
</dbReference>
<evidence type="ECO:0000313" key="1">
    <source>
        <dbReference type="EMBL" id="AEL23075.1"/>
    </source>
</evidence>
<sequence>MTGVLAASALEPRSSFGIFEGTPNNKTEERPFSISGLRAASSLLTPYLLTPGRLATGCSASSSSTTNIG</sequence>
<dbReference type="AlphaFoldDB" id="G0ZJ78"/>
<reference evidence="1" key="1">
    <citation type="journal article" date="2011" name="Dev. Comp. Immunol.">
        <title>Differential gene expression profile from haematopoietic tissue stem cells of red claw crayfish, Cherax quadricarinatus, in response to WSSV infection.</title>
        <authorList>
            <person name="Liu H.P."/>
            <person name="Chen R.Y."/>
            <person name="Zhang Q.X."/>
            <person name="Peng H."/>
            <person name="Wang K.J."/>
        </authorList>
    </citation>
    <scope>NUCLEOTIDE SEQUENCE</scope>
</reference>
<protein>
    <submittedName>
        <fullName evidence="1">Delta-aminolevulinic acid dehydratase</fullName>
    </submittedName>
</protein>
<name>G0ZJ78_CHEQU</name>
<accession>G0ZJ78</accession>
<proteinExistence type="evidence at transcript level"/>